<dbReference type="EMBL" id="JADFTS010000001">
    <property type="protein sequence ID" value="KAF9623829.1"/>
    <property type="molecule type" value="Genomic_DNA"/>
</dbReference>
<feature type="transmembrane region" description="Helical" evidence="7">
    <location>
        <begin position="12"/>
        <end position="33"/>
    </location>
</feature>
<keyword evidence="9" id="KW-1185">Reference proteome</keyword>
<sequence>MFMLRLGLNRIPLGSLFTPLFGAVHLSFVHIIIKTSPPRTRSSLRDPKMEKNSEKVHDVEQAVEKPKHNHRGVKVMPFIIGNETFEKLGTIGTSSNLVVYLTTVFNMKSVTATTLLNVFQGTTNFAPLLGAFLSDTYFGRYKTLGFASISSLTGMLVLALTAAFSKLHPPHCGSKDTGNCIEATPWQLAFLLSGFGFLIVGAGGIRPCNLAFGADQFNPETESGKRGINSFFNWYYFTFTFAMMVSVTLIVYVQSSINWAIGLAIPTMLMVLSCALYFMGSRMYVKVKPEGSPLIGIVQVFVVASKKRLLKPSESPQQSLFNFLPANSINSKLAYTDQFRFLDKAAILTPEDAINPDGSPVDPWRLCGMQQVEEAKCIMRVLPIWVSGIIFYAGIVQQSTYGTFQALQSDRRLGGKGSFEVPAASYVVFTMLALTIWIPVYDRIIVPYLRRATGKEGGITLLQRIGIGFVLAIITMLVSAFVEVRRRNYALTRPTLEDLNKGRLEFFYHMFAGLGILNFGYFLICARWYRYKGCGGVVTIEMAKDSNQNGKHIV</sequence>
<dbReference type="InterPro" id="IPR036259">
    <property type="entry name" value="MFS_trans_sf"/>
</dbReference>
<reference evidence="8 9" key="1">
    <citation type="submission" date="2020-10" db="EMBL/GenBank/DDBJ databases">
        <title>The Coptis chinensis genome and diversification of protoberbering-type alkaloids.</title>
        <authorList>
            <person name="Wang B."/>
            <person name="Shu S."/>
            <person name="Song C."/>
            <person name="Liu Y."/>
        </authorList>
    </citation>
    <scope>NUCLEOTIDE SEQUENCE [LARGE SCALE GENOMIC DNA]</scope>
    <source>
        <strain evidence="8">HL-2020</strain>
        <tissue evidence="8">Leaf</tissue>
    </source>
</reference>
<feature type="transmembrane region" description="Helical" evidence="7">
    <location>
        <begin position="234"/>
        <end position="253"/>
    </location>
</feature>
<evidence type="ECO:0000256" key="2">
    <source>
        <dbReference type="ARBA" id="ARBA00005982"/>
    </source>
</evidence>
<keyword evidence="4 7" id="KW-1133">Transmembrane helix</keyword>
<feature type="transmembrane region" description="Helical" evidence="7">
    <location>
        <begin position="506"/>
        <end position="524"/>
    </location>
</feature>
<comment type="caution">
    <text evidence="8">The sequence shown here is derived from an EMBL/GenBank/DDBJ whole genome shotgun (WGS) entry which is preliminary data.</text>
</comment>
<keyword evidence="3 7" id="KW-0812">Transmembrane</keyword>
<dbReference type="PANTHER" id="PTHR11654">
    <property type="entry name" value="OLIGOPEPTIDE TRANSPORTER-RELATED"/>
    <property type="match status" value="1"/>
</dbReference>
<dbReference type="OrthoDB" id="8904098at2759"/>
<dbReference type="Pfam" id="PF00854">
    <property type="entry name" value="PTR2"/>
    <property type="match status" value="1"/>
</dbReference>
<protein>
    <submittedName>
        <fullName evidence="8">Uncharacterized protein</fullName>
    </submittedName>
</protein>
<evidence type="ECO:0000256" key="5">
    <source>
        <dbReference type="ARBA" id="ARBA00023136"/>
    </source>
</evidence>
<evidence type="ECO:0000256" key="3">
    <source>
        <dbReference type="ARBA" id="ARBA00022692"/>
    </source>
</evidence>
<evidence type="ECO:0000256" key="4">
    <source>
        <dbReference type="ARBA" id="ARBA00022989"/>
    </source>
</evidence>
<evidence type="ECO:0000256" key="6">
    <source>
        <dbReference type="SAM" id="MobiDB-lite"/>
    </source>
</evidence>
<comment type="subcellular location">
    <subcellularLocation>
        <location evidence="1">Membrane</location>
        <topology evidence="1">Multi-pass membrane protein</topology>
    </subcellularLocation>
</comment>
<proteinExistence type="inferred from homology"/>
<gene>
    <name evidence="8" type="ORF">IFM89_005414</name>
</gene>
<comment type="similarity">
    <text evidence="2">Belongs to the major facilitator superfamily. Proton-dependent oligopeptide transporter (POT/PTR) (TC 2.A.17) family.</text>
</comment>
<dbReference type="GO" id="GO:0016020">
    <property type="term" value="C:membrane"/>
    <property type="evidence" value="ECO:0007669"/>
    <property type="project" value="UniProtKB-SubCell"/>
</dbReference>
<feature type="region of interest" description="Disordered" evidence="6">
    <location>
        <begin position="38"/>
        <end position="64"/>
    </location>
</feature>
<feature type="transmembrane region" description="Helical" evidence="7">
    <location>
        <begin position="381"/>
        <end position="401"/>
    </location>
</feature>
<dbReference type="Gene3D" id="1.20.1250.20">
    <property type="entry name" value="MFS general substrate transporter like domains"/>
    <property type="match status" value="2"/>
</dbReference>
<feature type="transmembrane region" description="Helical" evidence="7">
    <location>
        <begin position="259"/>
        <end position="279"/>
    </location>
</feature>
<feature type="transmembrane region" description="Helical" evidence="7">
    <location>
        <begin position="185"/>
        <end position="205"/>
    </location>
</feature>
<dbReference type="InterPro" id="IPR000109">
    <property type="entry name" value="POT_fam"/>
</dbReference>
<feature type="compositionally biased region" description="Basic and acidic residues" evidence="6">
    <location>
        <begin position="43"/>
        <end position="64"/>
    </location>
</feature>
<dbReference type="AlphaFoldDB" id="A0A835ME78"/>
<feature type="transmembrane region" description="Helical" evidence="7">
    <location>
        <begin position="144"/>
        <end position="165"/>
    </location>
</feature>
<feature type="transmembrane region" description="Helical" evidence="7">
    <location>
        <begin position="421"/>
        <end position="440"/>
    </location>
</feature>
<dbReference type="Proteomes" id="UP000631114">
    <property type="component" value="Unassembled WGS sequence"/>
</dbReference>
<accession>A0A835ME78</accession>
<evidence type="ECO:0000313" key="8">
    <source>
        <dbReference type="EMBL" id="KAF9623829.1"/>
    </source>
</evidence>
<organism evidence="8 9">
    <name type="scientific">Coptis chinensis</name>
    <dbReference type="NCBI Taxonomy" id="261450"/>
    <lineage>
        <taxon>Eukaryota</taxon>
        <taxon>Viridiplantae</taxon>
        <taxon>Streptophyta</taxon>
        <taxon>Embryophyta</taxon>
        <taxon>Tracheophyta</taxon>
        <taxon>Spermatophyta</taxon>
        <taxon>Magnoliopsida</taxon>
        <taxon>Ranunculales</taxon>
        <taxon>Ranunculaceae</taxon>
        <taxon>Coptidoideae</taxon>
        <taxon>Coptis</taxon>
    </lineage>
</organism>
<dbReference type="GO" id="GO:0022857">
    <property type="term" value="F:transmembrane transporter activity"/>
    <property type="evidence" value="ECO:0007669"/>
    <property type="project" value="InterPro"/>
</dbReference>
<feature type="transmembrane region" description="Helical" evidence="7">
    <location>
        <begin position="461"/>
        <end position="482"/>
    </location>
</feature>
<evidence type="ECO:0000256" key="7">
    <source>
        <dbReference type="SAM" id="Phobius"/>
    </source>
</evidence>
<evidence type="ECO:0000256" key="1">
    <source>
        <dbReference type="ARBA" id="ARBA00004141"/>
    </source>
</evidence>
<evidence type="ECO:0000313" key="9">
    <source>
        <dbReference type="Proteomes" id="UP000631114"/>
    </source>
</evidence>
<name>A0A835ME78_9MAGN</name>
<keyword evidence="5 7" id="KW-0472">Membrane</keyword>
<dbReference type="SUPFAM" id="SSF103473">
    <property type="entry name" value="MFS general substrate transporter"/>
    <property type="match status" value="1"/>
</dbReference>